<evidence type="ECO:0000313" key="2">
    <source>
        <dbReference type="Proteomes" id="UP001595947"/>
    </source>
</evidence>
<dbReference type="RefSeq" id="WP_378036068.1">
    <property type="nucleotide sequence ID" value="NZ_JBHSIV010000009.1"/>
</dbReference>
<sequence length="52" mass="5407">MNVQKVVGVLVAVLVVFWIIDSPTTAAGTVNAILGNLASAGQSIILFLRNLV</sequence>
<proteinExistence type="predicted"/>
<organism evidence="1 2">
    <name type="scientific">Actinomycetospora atypica</name>
    <dbReference type="NCBI Taxonomy" id="1290095"/>
    <lineage>
        <taxon>Bacteria</taxon>
        <taxon>Bacillati</taxon>
        <taxon>Actinomycetota</taxon>
        <taxon>Actinomycetes</taxon>
        <taxon>Pseudonocardiales</taxon>
        <taxon>Pseudonocardiaceae</taxon>
        <taxon>Actinomycetospora</taxon>
    </lineage>
</organism>
<reference evidence="2" key="1">
    <citation type="journal article" date="2019" name="Int. J. Syst. Evol. Microbiol.">
        <title>The Global Catalogue of Microorganisms (GCM) 10K type strain sequencing project: providing services to taxonomists for standard genome sequencing and annotation.</title>
        <authorList>
            <consortium name="The Broad Institute Genomics Platform"/>
            <consortium name="The Broad Institute Genome Sequencing Center for Infectious Disease"/>
            <person name="Wu L."/>
            <person name="Ma J."/>
        </authorList>
    </citation>
    <scope>NUCLEOTIDE SEQUENCE [LARGE SCALE GENOMIC DNA]</scope>
    <source>
        <strain evidence="2">CGMCC 4.7093</strain>
    </source>
</reference>
<comment type="caution">
    <text evidence="1">The sequence shown here is derived from an EMBL/GenBank/DDBJ whole genome shotgun (WGS) entry which is preliminary data.</text>
</comment>
<evidence type="ECO:0000313" key="1">
    <source>
        <dbReference type="EMBL" id="MFC5062718.1"/>
    </source>
</evidence>
<keyword evidence="2" id="KW-1185">Reference proteome</keyword>
<name>A0ABV9YMX2_9PSEU</name>
<dbReference type="EMBL" id="JBHSIV010000009">
    <property type="protein sequence ID" value="MFC5062718.1"/>
    <property type="molecule type" value="Genomic_DNA"/>
</dbReference>
<protein>
    <recommendedName>
        <fullName evidence="3">Secreted protein</fullName>
    </recommendedName>
</protein>
<accession>A0ABV9YMX2</accession>
<evidence type="ECO:0008006" key="3">
    <source>
        <dbReference type="Google" id="ProtNLM"/>
    </source>
</evidence>
<gene>
    <name evidence="1" type="ORF">ACFPBZ_10920</name>
</gene>
<dbReference type="Proteomes" id="UP001595947">
    <property type="component" value="Unassembled WGS sequence"/>
</dbReference>